<feature type="active site" description="Proton acceptor" evidence="20">
    <location>
        <position position="362"/>
    </location>
</feature>
<evidence type="ECO:0000256" key="1">
    <source>
        <dbReference type="ARBA" id="ARBA00004496"/>
    </source>
</evidence>
<evidence type="ECO:0000313" key="23">
    <source>
        <dbReference type="EMBL" id="MCM1992066.1"/>
    </source>
</evidence>
<comment type="catalytic activity">
    <reaction evidence="17 20">
        <text>alpha-D-glucosamine 1-phosphate + acetyl-CoA = N-acetyl-alpha-D-glucosamine 1-phosphate + CoA + H(+)</text>
        <dbReference type="Rhea" id="RHEA:13725"/>
        <dbReference type="ChEBI" id="CHEBI:15378"/>
        <dbReference type="ChEBI" id="CHEBI:57287"/>
        <dbReference type="ChEBI" id="CHEBI:57288"/>
        <dbReference type="ChEBI" id="CHEBI:57776"/>
        <dbReference type="ChEBI" id="CHEBI:58516"/>
        <dbReference type="EC" id="2.3.1.157"/>
    </reaction>
</comment>
<feature type="binding site" evidence="20">
    <location>
        <begin position="78"/>
        <end position="79"/>
    </location>
    <ligand>
        <name>UDP-N-acetyl-alpha-D-glucosamine</name>
        <dbReference type="ChEBI" id="CHEBI:57705"/>
    </ligand>
</feature>
<evidence type="ECO:0000256" key="3">
    <source>
        <dbReference type="ARBA" id="ARBA00005208"/>
    </source>
</evidence>
<feature type="region of interest" description="Linker" evidence="20">
    <location>
        <begin position="230"/>
        <end position="250"/>
    </location>
</feature>
<dbReference type="CDD" id="cd03353">
    <property type="entry name" value="LbH_GlmU_C"/>
    <property type="match status" value="1"/>
</dbReference>
<comment type="pathway">
    <text evidence="20">Bacterial outer membrane biogenesis; LPS lipid A biosynthesis.</text>
</comment>
<keyword evidence="15 20" id="KW-0012">Acyltransferase</keyword>
<keyword evidence="12 20" id="KW-0133">Cell shape</keyword>
<evidence type="ECO:0000256" key="18">
    <source>
        <dbReference type="ARBA" id="ARBA00048493"/>
    </source>
</evidence>
<dbReference type="RefSeq" id="WP_250861214.1">
    <property type="nucleotide sequence ID" value="NZ_JAGSOJ010000005.1"/>
</dbReference>
<reference evidence="23" key="1">
    <citation type="journal article" date="2021" name="mSystems">
        <title>Bacteria and Archaea Synergistically Convert Glycine Betaine to Biogenic Methane in the Formosa Cold Seep of the South China Sea.</title>
        <authorList>
            <person name="Li L."/>
            <person name="Zhang W."/>
            <person name="Zhang S."/>
            <person name="Song L."/>
            <person name="Sun Q."/>
            <person name="Zhang H."/>
            <person name="Xiang H."/>
            <person name="Dong X."/>
        </authorList>
    </citation>
    <scope>NUCLEOTIDE SEQUENCE</scope>
    <source>
        <strain evidence="23">ZWT</strain>
    </source>
</reference>
<keyword evidence="10 20" id="KW-0677">Repeat</keyword>
<dbReference type="SUPFAM" id="SSF51161">
    <property type="entry name" value="Trimeric LpxA-like enzymes"/>
    <property type="match status" value="1"/>
</dbReference>
<dbReference type="InterPro" id="IPR018357">
    <property type="entry name" value="Hexapep_transf_CS"/>
</dbReference>
<keyword evidence="24" id="KW-1185">Reference proteome</keyword>
<dbReference type="GO" id="GO:0000287">
    <property type="term" value="F:magnesium ion binding"/>
    <property type="evidence" value="ECO:0007669"/>
    <property type="project" value="UniProtKB-UniRule"/>
</dbReference>
<dbReference type="Pfam" id="PF00483">
    <property type="entry name" value="NTP_transferase"/>
    <property type="match status" value="1"/>
</dbReference>
<dbReference type="SUPFAM" id="SSF53448">
    <property type="entry name" value="Nucleotide-diphospho-sugar transferases"/>
    <property type="match status" value="1"/>
</dbReference>
<feature type="region of interest" description="N-acetyltransferase" evidence="20">
    <location>
        <begin position="251"/>
        <end position="456"/>
    </location>
</feature>
<feature type="binding site" evidence="20">
    <location>
        <position position="103"/>
    </location>
    <ligand>
        <name>Mg(2+)</name>
        <dbReference type="ChEBI" id="CHEBI:18420"/>
    </ligand>
</feature>
<comment type="subcellular location">
    <subcellularLocation>
        <location evidence="1 20">Cytoplasm</location>
    </subcellularLocation>
</comment>
<comment type="catalytic activity">
    <reaction evidence="18 20">
        <text>N-acetyl-alpha-D-glucosamine 1-phosphate + UTP + H(+) = UDP-N-acetyl-alpha-D-glucosamine + diphosphate</text>
        <dbReference type="Rhea" id="RHEA:13509"/>
        <dbReference type="ChEBI" id="CHEBI:15378"/>
        <dbReference type="ChEBI" id="CHEBI:33019"/>
        <dbReference type="ChEBI" id="CHEBI:46398"/>
        <dbReference type="ChEBI" id="CHEBI:57705"/>
        <dbReference type="ChEBI" id="CHEBI:57776"/>
        <dbReference type="EC" id="2.7.7.23"/>
    </reaction>
</comment>
<feature type="binding site" evidence="20">
    <location>
        <begin position="385"/>
        <end position="386"/>
    </location>
    <ligand>
        <name>acetyl-CoA</name>
        <dbReference type="ChEBI" id="CHEBI:57288"/>
    </ligand>
</feature>
<evidence type="ECO:0000256" key="5">
    <source>
        <dbReference type="ARBA" id="ARBA00007947"/>
    </source>
</evidence>
<name>A0A9J6P5H6_9CLOT</name>
<dbReference type="EC" id="2.3.1.157" evidence="20"/>
<evidence type="ECO:0000313" key="24">
    <source>
        <dbReference type="Proteomes" id="UP001056429"/>
    </source>
</evidence>
<dbReference type="NCBIfam" id="NF010934">
    <property type="entry name" value="PRK14354.1"/>
    <property type="match status" value="1"/>
</dbReference>
<dbReference type="GO" id="GO:0009245">
    <property type="term" value="P:lipid A biosynthetic process"/>
    <property type="evidence" value="ECO:0007669"/>
    <property type="project" value="UniProtKB-UniRule"/>
</dbReference>
<dbReference type="EMBL" id="JAGSOJ010000005">
    <property type="protein sequence ID" value="MCM1992066.1"/>
    <property type="molecule type" value="Genomic_DNA"/>
</dbReference>
<proteinExistence type="inferred from homology"/>
<dbReference type="CDD" id="cd02540">
    <property type="entry name" value="GT2_GlmU_N_bac"/>
    <property type="match status" value="1"/>
</dbReference>
<organism evidence="23 24">
    <name type="scientific">Oceanirhabdus seepicola</name>
    <dbReference type="NCBI Taxonomy" id="2828781"/>
    <lineage>
        <taxon>Bacteria</taxon>
        <taxon>Bacillati</taxon>
        <taxon>Bacillota</taxon>
        <taxon>Clostridia</taxon>
        <taxon>Eubacteriales</taxon>
        <taxon>Clostridiaceae</taxon>
        <taxon>Oceanirhabdus</taxon>
    </lineage>
</organism>
<feature type="binding site" evidence="20">
    <location>
        <position position="227"/>
    </location>
    <ligand>
        <name>Mg(2+)</name>
        <dbReference type="ChEBI" id="CHEBI:18420"/>
    </ligand>
</feature>
<dbReference type="GO" id="GO:0006048">
    <property type="term" value="P:UDP-N-acetylglucosamine biosynthetic process"/>
    <property type="evidence" value="ECO:0007669"/>
    <property type="project" value="InterPro"/>
</dbReference>
<feature type="binding site" evidence="20">
    <location>
        <position position="73"/>
    </location>
    <ligand>
        <name>UDP-N-acetyl-alpha-D-glucosamine</name>
        <dbReference type="ChEBI" id="CHEBI:57705"/>
    </ligand>
</feature>
<feature type="binding site" evidence="20">
    <location>
        <position position="155"/>
    </location>
    <ligand>
        <name>UDP-N-acetyl-alpha-D-glucosamine</name>
        <dbReference type="ChEBI" id="CHEBI:57705"/>
    </ligand>
</feature>
<dbReference type="AlphaFoldDB" id="A0A9J6P5H6"/>
<evidence type="ECO:0000256" key="20">
    <source>
        <dbReference type="HAMAP-Rule" id="MF_01631"/>
    </source>
</evidence>
<keyword evidence="13 20" id="KW-0573">Peptidoglycan synthesis</keyword>
<evidence type="ECO:0000256" key="14">
    <source>
        <dbReference type="ARBA" id="ARBA00023268"/>
    </source>
</evidence>
<dbReference type="GO" id="GO:0009252">
    <property type="term" value="P:peptidoglycan biosynthetic process"/>
    <property type="evidence" value="ECO:0007669"/>
    <property type="project" value="UniProtKB-UniRule"/>
</dbReference>
<feature type="binding site" evidence="20">
    <location>
        <position position="439"/>
    </location>
    <ligand>
        <name>acetyl-CoA</name>
        <dbReference type="ChEBI" id="CHEBI:57288"/>
    </ligand>
</feature>
<keyword evidence="11 20" id="KW-0460">Magnesium</keyword>
<feature type="domain" description="Nucleotidyl transferase" evidence="21">
    <location>
        <begin position="5"/>
        <end position="219"/>
    </location>
</feature>
<dbReference type="GO" id="GO:0008360">
    <property type="term" value="P:regulation of cell shape"/>
    <property type="evidence" value="ECO:0007669"/>
    <property type="project" value="UniProtKB-KW"/>
</dbReference>
<keyword evidence="9 20" id="KW-0479">Metal-binding</keyword>
<evidence type="ECO:0000256" key="9">
    <source>
        <dbReference type="ARBA" id="ARBA00022723"/>
    </source>
</evidence>
<dbReference type="HAMAP" id="MF_01631">
    <property type="entry name" value="GlmU"/>
    <property type="match status" value="1"/>
</dbReference>
<keyword evidence="14 20" id="KW-0511">Multifunctional enzyme</keyword>
<evidence type="ECO:0000256" key="7">
    <source>
        <dbReference type="ARBA" id="ARBA00022679"/>
    </source>
</evidence>
<feature type="binding site" evidence="20">
    <location>
        <position position="332"/>
    </location>
    <ligand>
        <name>UDP-N-acetyl-alpha-D-glucosamine</name>
        <dbReference type="ChEBI" id="CHEBI:57705"/>
    </ligand>
</feature>
<feature type="region of interest" description="Pyrophosphorylase" evidence="20">
    <location>
        <begin position="1"/>
        <end position="229"/>
    </location>
</feature>
<dbReference type="InterPro" id="IPR056729">
    <property type="entry name" value="GMPPB_C"/>
</dbReference>
<evidence type="ECO:0000259" key="21">
    <source>
        <dbReference type="Pfam" id="PF00483"/>
    </source>
</evidence>
<evidence type="ECO:0000256" key="10">
    <source>
        <dbReference type="ARBA" id="ARBA00022737"/>
    </source>
</evidence>
<dbReference type="Gene3D" id="2.160.10.10">
    <property type="entry name" value="Hexapeptide repeat proteins"/>
    <property type="match status" value="1"/>
</dbReference>
<evidence type="ECO:0000256" key="13">
    <source>
        <dbReference type="ARBA" id="ARBA00022984"/>
    </source>
</evidence>
<comment type="pathway">
    <text evidence="3 20">Nucleotide-sugar biosynthesis; UDP-N-acetyl-alpha-D-glucosamine biosynthesis; UDP-N-acetyl-alpha-D-glucosamine from N-acetyl-alpha-D-glucosamine 1-phosphate: step 1/1.</text>
</comment>
<feature type="binding site" evidence="20">
    <location>
        <position position="140"/>
    </location>
    <ligand>
        <name>UDP-N-acetyl-alpha-D-glucosamine</name>
        <dbReference type="ChEBI" id="CHEBI:57705"/>
    </ligand>
</feature>
<comment type="function">
    <text evidence="19 20">Catalyzes the last two sequential reactions in the de novo biosynthetic pathway for UDP-N-acetylglucosamine (UDP-GlcNAc). The C-terminal domain catalyzes the transfer of acetyl group from acetyl coenzyme A to glucosamine-1-phosphate (GlcN-1-P) to produce N-acetylglucosamine-1-phosphate (GlcNAc-1-P), which is converted into UDP-GlcNAc by the transfer of uridine 5-monophosphate (from uridine 5-triphosphate), a reaction catalyzed by the N-terminal domain.</text>
</comment>
<evidence type="ECO:0000256" key="17">
    <source>
        <dbReference type="ARBA" id="ARBA00048247"/>
    </source>
</evidence>
<dbReference type="PANTHER" id="PTHR43584:SF3">
    <property type="entry name" value="BIFUNCTIONAL PROTEIN GLMU"/>
    <property type="match status" value="1"/>
</dbReference>
<comment type="similarity">
    <text evidence="4 20">In the C-terminal section; belongs to the transferase hexapeptide repeat family.</text>
</comment>
<evidence type="ECO:0000259" key="22">
    <source>
        <dbReference type="Pfam" id="PF25087"/>
    </source>
</evidence>
<dbReference type="NCBIfam" id="TIGR01173">
    <property type="entry name" value="glmU"/>
    <property type="match status" value="1"/>
</dbReference>
<dbReference type="Gene3D" id="3.90.550.10">
    <property type="entry name" value="Spore Coat Polysaccharide Biosynthesis Protein SpsA, Chain A"/>
    <property type="match status" value="1"/>
</dbReference>
<sequence>MNHCAIILAAGKGTRMKSEIHKVLHKVCGKEMINHVVDNIEKAGIDDIHVVVGSLVEEVKKGIKKYDVTYHLQEEQLGTGHAVMCARKALEGKEGTVVILVGDGPMITESMLKELLEYHNEHDYKATVITSEFHEPRKYGRIVRAENRDLEKIVEFRDCTEDEKKIKEINSGMYCFDIKVLVEHIDKLSNDNSQKEYYLTDMIEILKSEGYKTGAFIVENELITAVNSREELAIAEKIMRNRINRKHFENGVTIINPDNTYIGVDVEIGRDTIIYPGVILEGNTKIGNNCIIYSNCRIKDSIIKNNITIDNSVILDSSIESNTTIGPFAYIRPESHIGENVKVGDFVEIKKSSIGDGTKISHLTYVGDAKVGKKCNFGCGTVVSNYDGTKKHITEIGDNAFIGCNTNLVSPVKVEDNTYIAAGSTITDTVPEGALAVARARQVNKENWVNNKGLKK</sequence>
<dbReference type="GO" id="GO:0000902">
    <property type="term" value="P:cell morphogenesis"/>
    <property type="evidence" value="ECO:0007669"/>
    <property type="project" value="UniProtKB-UniRule"/>
</dbReference>
<feature type="binding site" evidence="20">
    <location>
        <position position="350"/>
    </location>
    <ligand>
        <name>UDP-N-acetyl-alpha-D-glucosamine</name>
        <dbReference type="ChEBI" id="CHEBI:57705"/>
    </ligand>
</feature>
<dbReference type="Pfam" id="PF00132">
    <property type="entry name" value="Hexapep"/>
    <property type="match status" value="1"/>
</dbReference>
<feature type="binding site" evidence="20">
    <location>
        <position position="170"/>
    </location>
    <ligand>
        <name>UDP-N-acetyl-alpha-D-glucosamine</name>
        <dbReference type="ChEBI" id="CHEBI:57705"/>
    </ligand>
</feature>
<dbReference type="InterPro" id="IPR029044">
    <property type="entry name" value="Nucleotide-diphossugar_trans"/>
</dbReference>
<gene>
    <name evidence="20 23" type="primary">glmU</name>
    <name evidence="23" type="ORF">KDK92_20245</name>
</gene>
<feature type="binding site" evidence="20">
    <location>
        <position position="22"/>
    </location>
    <ligand>
        <name>UDP-N-acetyl-alpha-D-glucosamine</name>
        <dbReference type="ChEBI" id="CHEBI:57705"/>
    </ligand>
</feature>
<evidence type="ECO:0000256" key="6">
    <source>
        <dbReference type="ARBA" id="ARBA00022490"/>
    </source>
</evidence>
<feature type="domain" description="Mannose-1-phosphate guanyltransferase C-terminal" evidence="22">
    <location>
        <begin position="319"/>
        <end position="413"/>
    </location>
</feature>
<keyword evidence="8 20" id="KW-0548">Nucleotidyltransferase</keyword>
<dbReference type="Pfam" id="PF25087">
    <property type="entry name" value="GMPPB_C"/>
    <property type="match status" value="1"/>
</dbReference>
<evidence type="ECO:0000256" key="16">
    <source>
        <dbReference type="ARBA" id="ARBA00023316"/>
    </source>
</evidence>
<accession>A0A9J6P5H6</accession>
<evidence type="ECO:0000256" key="15">
    <source>
        <dbReference type="ARBA" id="ARBA00023315"/>
    </source>
</evidence>
<dbReference type="EC" id="2.7.7.23" evidence="20"/>
<dbReference type="GO" id="GO:0016020">
    <property type="term" value="C:membrane"/>
    <property type="evidence" value="ECO:0007669"/>
    <property type="project" value="GOC"/>
</dbReference>
<keyword evidence="6 20" id="KW-0963">Cytoplasm</keyword>
<dbReference type="PROSITE" id="PS00101">
    <property type="entry name" value="HEXAPEP_TRANSFERASES"/>
    <property type="match status" value="1"/>
</dbReference>
<dbReference type="InterPro" id="IPR050065">
    <property type="entry name" value="GlmU-like"/>
</dbReference>
<feature type="binding site" evidence="20">
    <location>
        <position position="422"/>
    </location>
    <ligand>
        <name>acetyl-CoA</name>
        <dbReference type="ChEBI" id="CHEBI:57288"/>
    </ligand>
</feature>
<dbReference type="InterPro" id="IPR011004">
    <property type="entry name" value="Trimer_LpxA-like_sf"/>
</dbReference>
<comment type="subunit">
    <text evidence="20">Homotrimer.</text>
</comment>
<dbReference type="Proteomes" id="UP001056429">
    <property type="component" value="Unassembled WGS sequence"/>
</dbReference>
<comment type="pathway">
    <text evidence="2 20">Nucleotide-sugar biosynthesis; UDP-N-acetyl-alpha-D-glucosamine biosynthesis; N-acetyl-alpha-D-glucosamine 1-phosphate from alpha-D-glucosamine 6-phosphate (route II): step 2/2.</text>
</comment>
<dbReference type="GO" id="GO:0005737">
    <property type="term" value="C:cytoplasm"/>
    <property type="evidence" value="ECO:0007669"/>
    <property type="project" value="UniProtKB-SubCell"/>
</dbReference>
<dbReference type="GO" id="GO:0003977">
    <property type="term" value="F:UDP-N-acetylglucosamine diphosphorylase activity"/>
    <property type="evidence" value="ECO:0007669"/>
    <property type="project" value="UniProtKB-UniRule"/>
</dbReference>
<evidence type="ECO:0000256" key="11">
    <source>
        <dbReference type="ARBA" id="ARBA00022842"/>
    </source>
</evidence>
<keyword evidence="16 20" id="KW-0961">Cell wall biogenesis/degradation</keyword>
<dbReference type="PANTHER" id="PTHR43584">
    <property type="entry name" value="NUCLEOTIDYL TRANSFERASE"/>
    <property type="match status" value="1"/>
</dbReference>
<comment type="similarity">
    <text evidence="5 20">In the N-terminal section; belongs to the N-acetylglucosamine-1-phosphate uridyltransferase family.</text>
</comment>
<reference evidence="23" key="2">
    <citation type="submission" date="2021-04" db="EMBL/GenBank/DDBJ databases">
        <authorList>
            <person name="Dong X."/>
        </authorList>
    </citation>
    <scope>NUCLEOTIDE SEQUENCE</scope>
    <source>
        <strain evidence="23">ZWT</strain>
    </source>
</reference>
<evidence type="ECO:0000256" key="4">
    <source>
        <dbReference type="ARBA" id="ARBA00007707"/>
    </source>
</evidence>
<dbReference type="InterPro" id="IPR001451">
    <property type="entry name" value="Hexapep"/>
</dbReference>
<dbReference type="InterPro" id="IPR005835">
    <property type="entry name" value="NTP_transferase_dom"/>
</dbReference>
<evidence type="ECO:0000256" key="2">
    <source>
        <dbReference type="ARBA" id="ARBA00005166"/>
    </source>
</evidence>
<feature type="binding site" evidence="20">
    <location>
        <begin position="8"/>
        <end position="11"/>
    </location>
    <ligand>
        <name>UDP-N-acetyl-alpha-D-glucosamine</name>
        <dbReference type="ChEBI" id="CHEBI:57705"/>
    </ligand>
</feature>
<dbReference type="GO" id="GO:0019134">
    <property type="term" value="F:glucosamine-1-phosphate N-acetyltransferase activity"/>
    <property type="evidence" value="ECO:0007669"/>
    <property type="project" value="UniProtKB-UniRule"/>
</dbReference>
<dbReference type="InterPro" id="IPR038009">
    <property type="entry name" value="GlmU_C_LbH"/>
</dbReference>
<evidence type="ECO:0000256" key="12">
    <source>
        <dbReference type="ARBA" id="ARBA00022960"/>
    </source>
</evidence>
<dbReference type="GO" id="GO:0071555">
    <property type="term" value="P:cell wall organization"/>
    <property type="evidence" value="ECO:0007669"/>
    <property type="project" value="UniProtKB-KW"/>
</dbReference>
<protein>
    <recommendedName>
        <fullName evidence="20">Bifunctional protein GlmU</fullName>
    </recommendedName>
    <domain>
        <recommendedName>
            <fullName evidence="20">UDP-N-acetylglucosamine pyrophosphorylase</fullName>
            <ecNumber evidence="20">2.7.7.23</ecNumber>
        </recommendedName>
        <alternativeName>
            <fullName evidence="20">N-acetylglucosamine-1-phosphate uridyltransferase</fullName>
        </alternativeName>
    </domain>
    <domain>
        <recommendedName>
            <fullName evidence="20">Glucosamine-1-phosphate N-acetyltransferase</fullName>
            <ecNumber evidence="20">2.3.1.157</ecNumber>
        </recommendedName>
    </domain>
</protein>
<evidence type="ECO:0000256" key="8">
    <source>
        <dbReference type="ARBA" id="ARBA00022695"/>
    </source>
</evidence>
<keyword evidence="7 20" id="KW-0808">Transferase</keyword>
<dbReference type="InterPro" id="IPR005882">
    <property type="entry name" value="Bifunctional_GlmU"/>
</dbReference>
<comment type="caution">
    <text evidence="23">The sequence shown here is derived from an EMBL/GenBank/DDBJ whole genome shotgun (WGS) entry which is preliminary data.</text>
</comment>
<feature type="binding site" evidence="20">
    <location>
        <position position="365"/>
    </location>
    <ligand>
        <name>UDP-N-acetyl-alpha-D-glucosamine</name>
        <dbReference type="ChEBI" id="CHEBI:57705"/>
    </ligand>
</feature>
<feature type="binding site" evidence="20">
    <location>
        <position position="227"/>
    </location>
    <ligand>
        <name>UDP-N-acetyl-alpha-D-glucosamine</name>
        <dbReference type="ChEBI" id="CHEBI:57705"/>
    </ligand>
</feature>
<comment type="caution">
    <text evidence="20">Lacks conserved residue(s) required for the propagation of feature annotation.</text>
</comment>
<comment type="cofactor">
    <cofactor evidence="20">
        <name>Mg(2+)</name>
        <dbReference type="ChEBI" id="CHEBI:18420"/>
    </cofactor>
    <text evidence="20">Binds 1 Mg(2+) ion per subunit.</text>
</comment>
<feature type="binding site" evidence="20">
    <location>
        <position position="376"/>
    </location>
    <ligand>
        <name>UDP-N-acetyl-alpha-D-glucosamine</name>
        <dbReference type="ChEBI" id="CHEBI:57705"/>
    </ligand>
</feature>
<evidence type="ECO:0000256" key="19">
    <source>
        <dbReference type="ARBA" id="ARBA00049628"/>
    </source>
</evidence>